<evidence type="ECO:0000313" key="2">
    <source>
        <dbReference type="Proteomes" id="UP000790709"/>
    </source>
</evidence>
<protein>
    <submittedName>
        <fullName evidence="1">Uncharacterized protein</fullName>
    </submittedName>
</protein>
<sequence length="180" mass="20823">MQEHQHSSRYIRILYMYITALTRQRWYHAALSVFHEHPSPLFAIKQPTPSQYQIFTMCNSVIPIRTCSHRHHKERLFYKMFAIRSRTKMCSNGTGPPNSGECGSKHSRIGDLARCSKLIVWGLAVRGHTQSSRCSGLRLVSLTELCLLLRDICQRLACHCDAWSPKVTLACTLRRHLRRC</sequence>
<accession>A0ACB8BD68</accession>
<organism evidence="1 2">
    <name type="scientific">Leucogyrophana mollusca</name>
    <dbReference type="NCBI Taxonomy" id="85980"/>
    <lineage>
        <taxon>Eukaryota</taxon>
        <taxon>Fungi</taxon>
        <taxon>Dikarya</taxon>
        <taxon>Basidiomycota</taxon>
        <taxon>Agaricomycotina</taxon>
        <taxon>Agaricomycetes</taxon>
        <taxon>Agaricomycetidae</taxon>
        <taxon>Boletales</taxon>
        <taxon>Boletales incertae sedis</taxon>
        <taxon>Leucogyrophana</taxon>
    </lineage>
</organism>
<dbReference type="EMBL" id="MU266459">
    <property type="protein sequence ID" value="KAH7923208.1"/>
    <property type="molecule type" value="Genomic_DNA"/>
</dbReference>
<comment type="caution">
    <text evidence="1">The sequence shown here is derived from an EMBL/GenBank/DDBJ whole genome shotgun (WGS) entry which is preliminary data.</text>
</comment>
<proteinExistence type="predicted"/>
<evidence type="ECO:0000313" key="1">
    <source>
        <dbReference type="EMBL" id="KAH7923208.1"/>
    </source>
</evidence>
<reference evidence="1" key="1">
    <citation type="journal article" date="2021" name="New Phytol.">
        <title>Evolutionary innovations through gain and loss of genes in the ectomycorrhizal Boletales.</title>
        <authorList>
            <person name="Wu G."/>
            <person name="Miyauchi S."/>
            <person name="Morin E."/>
            <person name="Kuo A."/>
            <person name="Drula E."/>
            <person name="Varga T."/>
            <person name="Kohler A."/>
            <person name="Feng B."/>
            <person name="Cao Y."/>
            <person name="Lipzen A."/>
            <person name="Daum C."/>
            <person name="Hundley H."/>
            <person name="Pangilinan J."/>
            <person name="Johnson J."/>
            <person name="Barry K."/>
            <person name="LaButti K."/>
            <person name="Ng V."/>
            <person name="Ahrendt S."/>
            <person name="Min B."/>
            <person name="Choi I.G."/>
            <person name="Park H."/>
            <person name="Plett J.M."/>
            <person name="Magnuson J."/>
            <person name="Spatafora J.W."/>
            <person name="Nagy L.G."/>
            <person name="Henrissat B."/>
            <person name="Grigoriev I.V."/>
            <person name="Yang Z.L."/>
            <person name="Xu J."/>
            <person name="Martin F.M."/>
        </authorList>
    </citation>
    <scope>NUCLEOTIDE SEQUENCE</scope>
    <source>
        <strain evidence="1">KUC20120723A-06</strain>
    </source>
</reference>
<name>A0ACB8BD68_9AGAM</name>
<gene>
    <name evidence="1" type="ORF">BV22DRAFT_600040</name>
</gene>
<keyword evidence="2" id="KW-1185">Reference proteome</keyword>
<dbReference type="Proteomes" id="UP000790709">
    <property type="component" value="Unassembled WGS sequence"/>
</dbReference>